<sequence>MLLAAKPKSLTLGFLSDSRFINESFLIDFVTSSPLSHLTIYDESDSPPPTRVANEFASVLSEFGSLHIANVIVVDTDWFLEPLVKRLQHGLNGEWRLSITEDITDIDIQRFSMPSDVSIASNRTHEEERMWNGPFHAITLKHSDHQVVVNIFYPQDPYVHCTFRGSHVIKFNINCYDIFFISCSFRHSQTYSPIKNIAQ</sequence>
<comment type="caution">
    <text evidence="1">The sequence shown here is derived from an EMBL/GenBank/DDBJ whole genome shotgun (WGS) entry which is preliminary data.</text>
</comment>
<accession>A0AAN5D6N8</accession>
<dbReference type="Proteomes" id="UP001328107">
    <property type="component" value="Unassembled WGS sequence"/>
</dbReference>
<dbReference type="EMBL" id="BTRK01000006">
    <property type="protein sequence ID" value="GMR57424.1"/>
    <property type="molecule type" value="Genomic_DNA"/>
</dbReference>
<keyword evidence="2" id="KW-1185">Reference proteome</keyword>
<reference evidence="2" key="1">
    <citation type="submission" date="2022-10" db="EMBL/GenBank/DDBJ databases">
        <title>Genome assembly of Pristionchus species.</title>
        <authorList>
            <person name="Yoshida K."/>
            <person name="Sommer R.J."/>
        </authorList>
    </citation>
    <scope>NUCLEOTIDE SEQUENCE [LARGE SCALE GENOMIC DNA]</scope>
    <source>
        <strain evidence="2">RS5460</strain>
    </source>
</reference>
<name>A0AAN5D6N8_9BILA</name>
<evidence type="ECO:0000313" key="1">
    <source>
        <dbReference type="EMBL" id="GMR57424.1"/>
    </source>
</evidence>
<evidence type="ECO:0000313" key="2">
    <source>
        <dbReference type="Proteomes" id="UP001328107"/>
    </source>
</evidence>
<protein>
    <submittedName>
        <fullName evidence="1">Uncharacterized protein</fullName>
    </submittedName>
</protein>
<dbReference type="AlphaFoldDB" id="A0AAN5D6N8"/>
<organism evidence="1 2">
    <name type="scientific">Pristionchus mayeri</name>
    <dbReference type="NCBI Taxonomy" id="1317129"/>
    <lineage>
        <taxon>Eukaryota</taxon>
        <taxon>Metazoa</taxon>
        <taxon>Ecdysozoa</taxon>
        <taxon>Nematoda</taxon>
        <taxon>Chromadorea</taxon>
        <taxon>Rhabditida</taxon>
        <taxon>Rhabditina</taxon>
        <taxon>Diplogasteromorpha</taxon>
        <taxon>Diplogasteroidea</taxon>
        <taxon>Neodiplogasteridae</taxon>
        <taxon>Pristionchus</taxon>
    </lineage>
</organism>
<proteinExistence type="predicted"/>
<gene>
    <name evidence="1" type="ORF">PMAYCL1PPCAC_27619</name>
</gene>